<dbReference type="SUPFAM" id="SSF52540">
    <property type="entry name" value="P-loop containing nucleoside triphosphate hydrolases"/>
    <property type="match status" value="1"/>
</dbReference>
<evidence type="ECO:0000256" key="5">
    <source>
        <dbReference type="ARBA" id="ARBA00022967"/>
    </source>
</evidence>
<evidence type="ECO:0000256" key="1">
    <source>
        <dbReference type="ARBA" id="ARBA00022448"/>
    </source>
</evidence>
<keyword evidence="3" id="KW-0201">Cytochrome c-type biogenesis</keyword>
<keyword evidence="9" id="KW-1185">Reference proteome</keyword>
<dbReference type="GO" id="GO:0005524">
    <property type="term" value="F:ATP binding"/>
    <property type="evidence" value="ECO:0007669"/>
    <property type="project" value="UniProtKB-KW"/>
</dbReference>
<evidence type="ECO:0000256" key="2">
    <source>
        <dbReference type="ARBA" id="ARBA00022741"/>
    </source>
</evidence>
<sequence>MPAPRLIGRDLACRRGGRLVFRDLGLELGPGEALVLTGPNGAGKSSLLRLLAGLTPPEAGTLTLDGAPADRELLAQTVALLGHETAIKSVLTVGEQIGRTGCGVDAALHAFDLLNLRDTPGRLLSAGQKRRAALARVLASNRAIWLLDEPTLGLDASSQALLANAIEGQRARGGSVVVATHAELGVANPRELKLGA</sequence>
<dbReference type="NCBIfam" id="TIGR01189">
    <property type="entry name" value="ccmA"/>
    <property type="match status" value="1"/>
</dbReference>
<dbReference type="InterPro" id="IPR017871">
    <property type="entry name" value="ABC_transporter-like_CS"/>
</dbReference>
<keyword evidence="4 8" id="KW-0067">ATP-binding</keyword>
<dbReference type="PANTHER" id="PTHR43499:SF1">
    <property type="entry name" value="ABC TRANSPORTER I FAMILY MEMBER 1"/>
    <property type="match status" value="1"/>
</dbReference>
<dbReference type="AlphaFoldDB" id="A0A8S8XBK2"/>
<name>A0A8S8XBK2_9PROT</name>
<organism evidence="8 9">
    <name type="scientific">Roseiterribacter gracilis</name>
    <dbReference type="NCBI Taxonomy" id="2812848"/>
    <lineage>
        <taxon>Bacteria</taxon>
        <taxon>Pseudomonadati</taxon>
        <taxon>Pseudomonadota</taxon>
        <taxon>Alphaproteobacteria</taxon>
        <taxon>Rhodospirillales</taxon>
        <taxon>Roseiterribacteraceae</taxon>
        <taxon>Roseiterribacter</taxon>
    </lineage>
</organism>
<dbReference type="Pfam" id="PF00005">
    <property type="entry name" value="ABC_tran"/>
    <property type="match status" value="1"/>
</dbReference>
<proteinExistence type="predicted"/>
<keyword evidence="2" id="KW-0547">Nucleotide-binding</keyword>
<dbReference type="GO" id="GO:0016887">
    <property type="term" value="F:ATP hydrolysis activity"/>
    <property type="evidence" value="ECO:0007669"/>
    <property type="project" value="InterPro"/>
</dbReference>
<evidence type="ECO:0000259" key="7">
    <source>
        <dbReference type="PROSITE" id="PS50893"/>
    </source>
</evidence>
<dbReference type="PROSITE" id="PS50893">
    <property type="entry name" value="ABC_TRANSPORTER_2"/>
    <property type="match status" value="1"/>
</dbReference>
<evidence type="ECO:0000256" key="3">
    <source>
        <dbReference type="ARBA" id="ARBA00022748"/>
    </source>
</evidence>
<dbReference type="EMBL" id="BOPV01000001">
    <property type="protein sequence ID" value="GIL39422.1"/>
    <property type="molecule type" value="Genomic_DNA"/>
</dbReference>
<evidence type="ECO:0000313" key="9">
    <source>
        <dbReference type="Proteomes" id="UP000681075"/>
    </source>
</evidence>
<dbReference type="Proteomes" id="UP000681075">
    <property type="component" value="Unassembled WGS sequence"/>
</dbReference>
<dbReference type="SMART" id="SM00382">
    <property type="entry name" value="AAA"/>
    <property type="match status" value="1"/>
</dbReference>
<dbReference type="PANTHER" id="PTHR43499">
    <property type="entry name" value="ABC TRANSPORTER I FAMILY MEMBER 1"/>
    <property type="match status" value="1"/>
</dbReference>
<dbReference type="GO" id="GO:0022857">
    <property type="term" value="F:transmembrane transporter activity"/>
    <property type="evidence" value="ECO:0007669"/>
    <property type="project" value="InterPro"/>
</dbReference>
<dbReference type="InterPro" id="IPR003439">
    <property type="entry name" value="ABC_transporter-like_ATP-bd"/>
</dbReference>
<evidence type="ECO:0000313" key="8">
    <source>
        <dbReference type="EMBL" id="GIL39422.1"/>
    </source>
</evidence>
<dbReference type="RefSeq" id="WP_420242527.1">
    <property type="nucleotide sequence ID" value="NZ_BOPV01000001.1"/>
</dbReference>
<evidence type="ECO:0000256" key="4">
    <source>
        <dbReference type="ARBA" id="ARBA00022840"/>
    </source>
</evidence>
<dbReference type="InterPro" id="IPR003593">
    <property type="entry name" value="AAA+_ATPase"/>
</dbReference>
<keyword evidence="5" id="KW-1278">Translocase</keyword>
<dbReference type="InterPro" id="IPR027417">
    <property type="entry name" value="P-loop_NTPase"/>
</dbReference>
<dbReference type="PROSITE" id="PS00211">
    <property type="entry name" value="ABC_TRANSPORTER_1"/>
    <property type="match status" value="1"/>
</dbReference>
<dbReference type="InterPro" id="IPR005895">
    <property type="entry name" value="ABC_transptr_haem_export_CcmA"/>
</dbReference>
<feature type="domain" description="ABC transporter" evidence="7">
    <location>
        <begin position="6"/>
        <end position="194"/>
    </location>
</feature>
<keyword evidence="1" id="KW-0813">Transport</keyword>
<accession>A0A8S8XBK2</accession>
<keyword evidence="6" id="KW-0472">Membrane</keyword>
<reference evidence="8" key="1">
    <citation type="submission" date="2021-02" db="EMBL/GenBank/DDBJ databases">
        <title>Genome sequence of Rhodospirillales sp. strain TMPK1 isolated from soil.</title>
        <authorList>
            <person name="Nakai R."/>
            <person name="Kusada H."/>
            <person name="Tamaki H."/>
        </authorList>
    </citation>
    <scope>NUCLEOTIDE SEQUENCE</scope>
    <source>
        <strain evidence="8">TMPK1</strain>
    </source>
</reference>
<evidence type="ECO:0000256" key="6">
    <source>
        <dbReference type="ARBA" id="ARBA00023136"/>
    </source>
</evidence>
<comment type="caution">
    <text evidence="8">The sequence shown here is derived from an EMBL/GenBank/DDBJ whole genome shotgun (WGS) entry which is preliminary data.</text>
</comment>
<protein>
    <submittedName>
        <fullName evidence="8">Cytochrome c biogenesis ATP-binding export protein CcmA</fullName>
    </submittedName>
</protein>
<dbReference type="GO" id="GO:0017004">
    <property type="term" value="P:cytochrome complex assembly"/>
    <property type="evidence" value="ECO:0007669"/>
    <property type="project" value="UniProtKB-KW"/>
</dbReference>
<dbReference type="Gene3D" id="3.40.50.300">
    <property type="entry name" value="P-loop containing nucleotide triphosphate hydrolases"/>
    <property type="match status" value="1"/>
</dbReference>
<gene>
    <name evidence="8" type="primary">ccmA</name>
    <name evidence="8" type="ORF">TMPK1_16590</name>
</gene>